<comment type="caution">
    <text evidence="5">The sequence shown here is derived from an EMBL/GenBank/DDBJ whole genome shotgun (WGS) entry which is preliminary data.</text>
</comment>
<dbReference type="Pfam" id="PF22124">
    <property type="entry name" value="Glyco_hydro_95_cat"/>
    <property type="match status" value="1"/>
</dbReference>
<accession>A0ABU6PXI3</accession>
<evidence type="ECO:0000313" key="6">
    <source>
        <dbReference type="Proteomes" id="UP001343257"/>
    </source>
</evidence>
<evidence type="ECO:0000256" key="1">
    <source>
        <dbReference type="SAM" id="MobiDB-lite"/>
    </source>
</evidence>
<sequence length="820" mass="90173">MGSNGKRLWYTHPAEAWEEALPIGNGRLGGMVFGGAGKELIQLNEDTLWSGFPRDTMNYEALRYLNQAKELVAQEKVVEAEAWIERHMVGRRSESYQPLGDLHMAWHGDGELANYYRDLQLEDAVAAVRYETDGIRVIREILASHPDDLIAVHIRAEKTDGSGRAQVPDMEVWLSSPHPCKVEQGDESLVLTGRSPSHVADNYLGDHPRSVLYEDELGLSFTTLLQVRTEGGETAAANGRLTVCHADSVTLFLTAATDFAGYDVMPGEDGIQPLSVCKRILEQAPSGYDEVRKRHVDDYRRLFGRCDVTLDPEPGLETAAAQPTDERLKAYRGGASDPELESLLFHFGRYLMISGSRPGTQALNLQGIWNPHLQPPWNSNYTTNINTEMNYWPAEICGLSECHEPLFDLIRELSISGSRTAAIHYGCRGWAAHHNTDLWRMSTPSDGQAMWAFWPMGGVWLSRHLWERFEFRPDPAFLRDTAYPILKGAALFCLDWLVRRPDGKWTTPLSTSPENRFEAAGGIPCSVSTGSAMDMALIDELFGHCIQAAEILGTDPEIRSEMAARKGLLAHPGIGPDGRLREWSEDAAEHEPGHRHVSHLYGLYPGCSIQAEAAPELAAAASRSLSARLEAGSGHTGWSAAWLMNLYARLGDGGGAYRCIRRILSDSSLPNLFGNHPPFQIDGNFGSAAGIAEMLLQSHAGGLTLLPALPETWKSGEARGLSARGGFTVDMKWNEGRLIHARITSTHGQTCRILNGEDLWVQRADGTVLSAISGFETQPGEQLCLTLKPAARTATTKPTEILEPAERARESGKGSAKLDQ</sequence>
<gene>
    <name evidence="5" type="ORF">P9847_17110</name>
</gene>
<feature type="domain" description="Glycosyl hydrolase family 95 catalytic" evidence="4">
    <location>
        <begin position="287"/>
        <end position="695"/>
    </location>
</feature>
<evidence type="ECO:0000259" key="3">
    <source>
        <dbReference type="Pfam" id="PF21307"/>
    </source>
</evidence>
<feature type="domain" description="Alpha fucosidase A-like C-terminal" evidence="3">
    <location>
        <begin position="697"/>
        <end position="770"/>
    </location>
</feature>
<keyword evidence="5" id="KW-0378">Hydrolase</keyword>
<dbReference type="SUPFAM" id="SSF48208">
    <property type="entry name" value="Six-hairpin glycosidases"/>
    <property type="match status" value="1"/>
</dbReference>
<dbReference type="PANTHER" id="PTHR31084">
    <property type="entry name" value="ALPHA-L-FUCOSIDASE 2"/>
    <property type="match status" value="1"/>
</dbReference>
<dbReference type="EMBL" id="JARTLD010000044">
    <property type="protein sequence ID" value="MED5019032.1"/>
    <property type="molecule type" value="Genomic_DNA"/>
</dbReference>
<dbReference type="Pfam" id="PF21307">
    <property type="entry name" value="Glyco_hydro_95_C"/>
    <property type="match status" value="1"/>
</dbReference>
<dbReference type="InterPro" id="IPR012341">
    <property type="entry name" value="6hp_glycosidase-like_sf"/>
</dbReference>
<dbReference type="InterPro" id="IPR016518">
    <property type="entry name" value="Alpha-L-fucosidase"/>
</dbReference>
<protein>
    <submittedName>
        <fullName evidence="5">Glycoside hydrolase family 95 protein</fullName>
    </submittedName>
</protein>
<dbReference type="PANTHER" id="PTHR31084:SF0">
    <property type="entry name" value="ALPHA-L-FUCOSIDASE 2"/>
    <property type="match status" value="1"/>
</dbReference>
<dbReference type="Proteomes" id="UP001343257">
    <property type="component" value="Unassembled WGS sequence"/>
</dbReference>
<keyword evidence="6" id="KW-1185">Reference proteome</keyword>
<organism evidence="5 6">
    <name type="scientific">Paenibacillus chibensis</name>
    <dbReference type="NCBI Taxonomy" id="59846"/>
    <lineage>
        <taxon>Bacteria</taxon>
        <taxon>Bacillati</taxon>
        <taxon>Bacillota</taxon>
        <taxon>Bacilli</taxon>
        <taxon>Bacillales</taxon>
        <taxon>Paenibacillaceae</taxon>
        <taxon>Paenibacillus</taxon>
    </lineage>
</organism>
<feature type="region of interest" description="Disordered" evidence="1">
    <location>
        <begin position="794"/>
        <end position="820"/>
    </location>
</feature>
<reference evidence="5 6" key="1">
    <citation type="submission" date="2023-03" db="EMBL/GenBank/DDBJ databases">
        <title>Bacillus Genome Sequencing.</title>
        <authorList>
            <person name="Dunlap C."/>
        </authorList>
    </citation>
    <scope>NUCLEOTIDE SEQUENCE [LARGE SCALE GENOMIC DNA]</scope>
    <source>
        <strain evidence="5 6">NRS-52</strain>
    </source>
</reference>
<dbReference type="Pfam" id="PF14498">
    <property type="entry name" value="Glyco_hyd_65N_2"/>
    <property type="match status" value="1"/>
</dbReference>
<dbReference type="PIRSF" id="PIRSF007663">
    <property type="entry name" value="UCP007663"/>
    <property type="match status" value="1"/>
</dbReference>
<dbReference type="GO" id="GO:0016787">
    <property type="term" value="F:hydrolase activity"/>
    <property type="evidence" value="ECO:0007669"/>
    <property type="project" value="UniProtKB-KW"/>
</dbReference>
<proteinExistence type="predicted"/>
<dbReference type="InterPro" id="IPR054363">
    <property type="entry name" value="GH95_cat"/>
</dbReference>
<evidence type="ECO:0000259" key="2">
    <source>
        <dbReference type="Pfam" id="PF14498"/>
    </source>
</evidence>
<feature type="domain" description="Glycosyl hydrolase family 95 N-terminal" evidence="2">
    <location>
        <begin position="8"/>
        <end position="261"/>
    </location>
</feature>
<dbReference type="RefSeq" id="WP_328279741.1">
    <property type="nucleotide sequence ID" value="NZ_JARTLD010000044.1"/>
</dbReference>
<feature type="compositionally biased region" description="Basic and acidic residues" evidence="1">
    <location>
        <begin position="804"/>
        <end position="820"/>
    </location>
</feature>
<dbReference type="InterPro" id="IPR008928">
    <property type="entry name" value="6-hairpin_glycosidase_sf"/>
</dbReference>
<dbReference type="InterPro" id="IPR049053">
    <property type="entry name" value="AFCA-like_C"/>
</dbReference>
<evidence type="ECO:0000259" key="4">
    <source>
        <dbReference type="Pfam" id="PF22124"/>
    </source>
</evidence>
<dbReference type="Gene3D" id="1.50.10.10">
    <property type="match status" value="1"/>
</dbReference>
<evidence type="ECO:0000313" key="5">
    <source>
        <dbReference type="EMBL" id="MED5019032.1"/>
    </source>
</evidence>
<name>A0ABU6PXI3_9BACL</name>
<dbReference type="InterPro" id="IPR027414">
    <property type="entry name" value="GH95_N_dom"/>
</dbReference>